<protein>
    <submittedName>
        <fullName evidence="2">Uncharacterized protein</fullName>
    </submittedName>
</protein>
<evidence type="ECO:0000313" key="2">
    <source>
        <dbReference type="EMBL" id="OJJ36724.1"/>
    </source>
</evidence>
<name>A0A1L9RP76_ASPWE</name>
<keyword evidence="1" id="KW-0472">Membrane</keyword>
<evidence type="ECO:0000256" key="1">
    <source>
        <dbReference type="SAM" id="Phobius"/>
    </source>
</evidence>
<dbReference type="EMBL" id="KV878211">
    <property type="protein sequence ID" value="OJJ36724.1"/>
    <property type="molecule type" value="Genomic_DNA"/>
</dbReference>
<dbReference type="Proteomes" id="UP000184383">
    <property type="component" value="Unassembled WGS sequence"/>
</dbReference>
<dbReference type="AlphaFoldDB" id="A0A1L9RP76"/>
<keyword evidence="1" id="KW-0812">Transmembrane</keyword>
<accession>A0A1L9RP76</accession>
<organism evidence="2 3">
    <name type="scientific">Aspergillus wentii DTO 134E9</name>
    <dbReference type="NCBI Taxonomy" id="1073089"/>
    <lineage>
        <taxon>Eukaryota</taxon>
        <taxon>Fungi</taxon>
        <taxon>Dikarya</taxon>
        <taxon>Ascomycota</taxon>
        <taxon>Pezizomycotina</taxon>
        <taxon>Eurotiomycetes</taxon>
        <taxon>Eurotiomycetidae</taxon>
        <taxon>Eurotiales</taxon>
        <taxon>Aspergillaceae</taxon>
        <taxon>Aspergillus</taxon>
        <taxon>Aspergillus subgen. Cremei</taxon>
    </lineage>
</organism>
<reference evidence="3" key="1">
    <citation type="journal article" date="2017" name="Genome Biol.">
        <title>Comparative genomics reveals high biological diversity and specific adaptations in the industrially and medically important fungal genus Aspergillus.</title>
        <authorList>
            <person name="de Vries R.P."/>
            <person name="Riley R."/>
            <person name="Wiebenga A."/>
            <person name="Aguilar-Osorio G."/>
            <person name="Amillis S."/>
            <person name="Uchima C.A."/>
            <person name="Anderluh G."/>
            <person name="Asadollahi M."/>
            <person name="Askin M."/>
            <person name="Barry K."/>
            <person name="Battaglia E."/>
            <person name="Bayram O."/>
            <person name="Benocci T."/>
            <person name="Braus-Stromeyer S.A."/>
            <person name="Caldana C."/>
            <person name="Canovas D."/>
            <person name="Cerqueira G.C."/>
            <person name="Chen F."/>
            <person name="Chen W."/>
            <person name="Choi C."/>
            <person name="Clum A."/>
            <person name="Dos Santos R.A."/>
            <person name="Damasio A.R."/>
            <person name="Diallinas G."/>
            <person name="Emri T."/>
            <person name="Fekete E."/>
            <person name="Flipphi M."/>
            <person name="Freyberg S."/>
            <person name="Gallo A."/>
            <person name="Gournas C."/>
            <person name="Habgood R."/>
            <person name="Hainaut M."/>
            <person name="Harispe M.L."/>
            <person name="Henrissat B."/>
            <person name="Hilden K.S."/>
            <person name="Hope R."/>
            <person name="Hossain A."/>
            <person name="Karabika E."/>
            <person name="Karaffa L."/>
            <person name="Karanyi Z."/>
            <person name="Krasevec N."/>
            <person name="Kuo A."/>
            <person name="Kusch H."/>
            <person name="LaButti K."/>
            <person name="Lagendijk E.L."/>
            <person name="Lapidus A."/>
            <person name="Levasseur A."/>
            <person name="Lindquist E."/>
            <person name="Lipzen A."/>
            <person name="Logrieco A.F."/>
            <person name="MacCabe A."/>
            <person name="Maekelae M.R."/>
            <person name="Malavazi I."/>
            <person name="Melin P."/>
            <person name="Meyer V."/>
            <person name="Mielnichuk N."/>
            <person name="Miskei M."/>
            <person name="Molnar A.P."/>
            <person name="Mule G."/>
            <person name="Ngan C.Y."/>
            <person name="Orejas M."/>
            <person name="Orosz E."/>
            <person name="Ouedraogo J.P."/>
            <person name="Overkamp K.M."/>
            <person name="Park H.-S."/>
            <person name="Perrone G."/>
            <person name="Piumi F."/>
            <person name="Punt P.J."/>
            <person name="Ram A.F."/>
            <person name="Ramon A."/>
            <person name="Rauscher S."/>
            <person name="Record E."/>
            <person name="Riano-Pachon D.M."/>
            <person name="Robert V."/>
            <person name="Roehrig J."/>
            <person name="Ruller R."/>
            <person name="Salamov A."/>
            <person name="Salih N.S."/>
            <person name="Samson R.A."/>
            <person name="Sandor E."/>
            <person name="Sanguinetti M."/>
            <person name="Schuetze T."/>
            <person name="Sepcic K."/>
            <person name="Shelest E."/>
            <person name="Sherlock G."/>
            <person name="Sophianopoulou V."/>
            <person name="Squina F.M."/>
            <person name="Sun H."/>
            <person name="Susca A."/>
            <person name="Todd R.B."/>
            <person name="Tsang A."/>
            <person name="Unkles S.E."/>
            <person name="van de Wiele N."/>
            <person name="van Rossen-Uffink D."/>
            <person name="Oliveira J.V."/>
            <person name="Vesth T.C."/>
            <person name="Visser J."/>
            <person name="Yu J.-H."/>
            <person name="Zhou M."/>
            <person name="Andersen M.R."/>
            <person name="Archer D.B."/>
            <person name="Baker S.E."/>
            <person name="Benoit I."/>
            <person name="Brakhage A.A."/>
            <person name="Braus G.H."/>
            <person name="Fischer R."/>
            <person name="Frisvad J.C."/>
            <person name="Goldman G.H."/>
            <person name="Houbraken J."/>
            <person name="Oakley B."/>
            <person name="Pocsi I."/>
            <person name="Scazzocchio C."/>
            <person name="Seiboth B."/>
            <person name="vanKuyk P.A."/>
            <person name="Wortman J."/>
            <person name="Dyer P.S."/>
            <person name="Grigoriev I.V."/>
        </authorList>
    </citation>
    <scope>NUCLEOTIDE SEQUENCE [LARGE SCALE GENOMIC DNA]</scope>
    <source>
        <strain evidence="3">DTO 134E9</strain>
    </source>
</reference>
<feature type="transmembrane region" description="Helical" evidence="1">
    <location>
        <begin position="50"/>
        <end position="74"/>
    </location>
</feature>
<proteinExistence type="predicted"/>
<dbReference type="RefSeq" id="XP_040690400.1">
    <property type="nucleotide sequence ID" value="XM_040835685.1"/>
</dbReference>
<sequence length="87" mass="10228">MNLTDRGILFFFERSTDKLWSDPFFPSPFLFSLRLIITLFMVLRLGTANLSIYLLFVVFFFFFSSISFCFISGVNHLILDFDFSLIT</sequence>
<keyword evidence="1" id="KW-1133">Transmembrane helix</keyword>
<dbReference type="VEuPathDB" id="FungiDB:ASPWEDRAFT_419461"/>
<keyword evidence="3" id="KW-1185">Reference proteome</keyword>
<dbReference type="GeneID" id="63751533"/>
<gene>
    <name evidence="2" type="ORF">ASPWEDRAFT_419461</name>
</gene>
<evidence type="ECO:0000313" key="3">
    <source>
        <dbReference type="Proteomes" id="UP000184383"/>
    </source>
</evidence>
<feature type="transmembrane region" description="Helical" evidence="1">
    <location>
        <begin position="24"/>
        <end position="43"/>
    </location>
</feature>